<comment type="caution">
    <text evidence="1">The sequence shown here is derived from an EMBL/GenBank/DDBJ whole genome shotgun (WGS) entry which is preliminary data.</text>
</comment>
<evidence type="ECO:0000313" key="2">
    <source>
        <dbReference type="Proteomes" id="UP000281604"/>
    </source>
</evidence>
<organism evidence="1 2">
    <name type="scientific">Pseudomonas syringae pv. persicae</name>
    <dbReference type="NCBI Taxonomy" id="237306"/>
    <lineage>
        <taxon>Bacteria</taxon>
        <taxon>Pseudomonadati</taxon>
        <taxon>Pseudomonadota</taxon>
        <taxon>Gammaproteobacteria</taxon>
        <taxon>Pseudomonadales</taxon>
        <taxon>Pseudomonadaceae</taxon>
        <taxon>Pseudomonas</taxon>
    </lineage>
</organism>
<protein>
    <submittedName>
        <fullName evidence="1">Uncharacterized protein</fullName>
    </submittedName>
</protein>
<dbReference type="Proteomes" id="UP000281604">
    <property type="component" value="Unassembled WGS sequence"/>
</dbReference>
<evidence type="ECO:0000313" key="1">
    <source>
        <dbReference type="EMBL" id="RMP15551.1"/>
    </source>
</evidence>
<accession>A0A3M4B8V0</accession>
<gene>
    <name evidence="1" type="ORF">ALQ30_200016</name>
</gene>
<dbReference type="AlphaFoldDB" id="A0A3M4B8V0"/>
<proteinExistence type="predicted"/>
<sequence length="95" mass="10835">MACINQRISVIPPPVGLRGKVRIVFLIGGIILQQRACSFIIKIIIELNGINIVFSDNFFNNTTNPRLNFRYTGVENKAVRCGSRPFRMRFKHTGR</sequence>
<name>A0A3M4B8V0_9PSED</name>
<reference evidence="1 2" key="1">
    <citation type="submission" date="2018-08" db="EMBL/GenBank/DDBJ databases">
        <title>Recombination of ecologically and evolutionarily significant loci maintains genetic cohesion in the Pseudomonas syringae species complex.</title>
        <authorList>
            <person name="Dillon M."/>
            <person name="Thakur S."/>
            <person name="Almeida R.N.D."/>
            <person name="Weir B.S."/>
            <person name="Guttman D.S."/>
        </authorList>
    </citation>
    <scope>NUCLEOTIDE SEQUENCE [LARGE SCALE GENOMIC DNA]</scope>
    <source>
        <strain evidence="1 2">ICMP 3706</strain>
    </source>
</reference>
<dbReference type="EMBL" id="RBQE01000003">
    <property type="protein sequence ID" value="RMP15551.1"/>
    <property type="molecule type" value="Genomic_DNA"/>
</dbReference>